<evidence type="ECO:0008006" key="4">
    <source>
        <dbReference type="Google" id="ProtNLM"/>
    </source>
</evidence>
<dbReference type="EMBL" id="PDEM01000016">
    <property type="protein sequence ID" value="PHZ85226.1"/>
    <property type="molecule type" value="Genomic_DNA"/>
</dbReference>
<keyword evidence="1" id="KW-1133">Transmembrane helix</keyword>
<keyword evidence="1" id="KW-0472">Membrane</keyword>
<evidence type="ECO:0000313" key="2">
    <source>
        <dbReference type="EMBL" id="PHZ85226.1"/>
    </source>
</evidence>
<evidence type="ECO:0000313" key="3">
    <source>
        <dbReference type="Proteomes" id="UP000229730"/>
    </source>
</evidence>
<evidence type="ECO:0000256" key="1">
    <source>
        <dbReference type="SAM" id="Phobius"/>
    </source>
</evidence>
<feature type="transmembrane region" description="Helical" evidence="1">
    <location>
        <begin position="95"/>
        <end position="114"/>
    </location>
</feature>
<organism evidence="2 3">
    <name type="scientific">Paremcibacter congregatus</name>
    <dbReference type="NCBI Taxonomy" id="2043170"/>
    <lineage>
        <taxon>Bacteria</taxon>
        <taxon>Pseudomonadati</taxon>
        <taxon>Pseudomonadota</taxon>
        <taxon>Alphaproteobacteria</taxon>
        <taxon>Emcibacterales</taxon>
        <taxon>Emcibacteraceae</taxon>
        <taxon>Paremcibacter</taxon>
    </lineage>
</organism>
<dbReference type="AlphaFoldDB" id="A0A2G4YUU5"/>
<keyword evidence="1" id="KW-0812">Transmembrane</keyword>
<dbReference type="RefSeq" id="WP_099472114.1">
    <property type="nucleotide sequence ID" value="NZ_CP041025.1"/>
</dbReference>
<gene>
    <name evidence="2" type="ORF">CRD36_07400</name>
</gene>
<dbReference type="OrthoDB" id="6022998at2"/>
<proteinExistence type="predicted"/>
<sequence>MSVVPQDPVVRERLYNLFKYSIYLLLMWNTYLFFQQDWASSSHTFRQGVPLPDIIAAFTDSIDTMNWVILLLLFELETWVLSDEVLKKKSLKWGLLAVRGLCYSLIVYAFYGFWAKMMLFYGVTSFPVEDMCRLVDGQMAFVAGLDNYVLLTNENCRQLNGLKLFELTTPNLIVDADTLSATRGLAWVDVINSGTWLGVVVILEVDVWFQTRGLLEGMVLKISKLIKAVFYSTLLGCAVYWGLLGGFLDFWDAFLWLLAFAFIEMNLFQWQQETKEQDAKVQKMTV</sequence>
<accession>A0A2G4YUU5</accession>
<feature type="transmembrane region" description="Helical" evidence="1">
    <location>
        <begin position="229"/>
        <end position="247"/>
    </location>
</feature>
<feature type="transmembrane region" description="Helical" evidence="1">
    <location>
        <begin position="253"/>
        <end position="270"/>
    </location>
</feature>
<keyword evidence="3" id="KW-1185">Reference proteome</keyword>
<comment type="caution">
    <text evidence="2">The sequence shown here is derived from an EMBL/GenBank/DDBJ whole genome shotgun (WGS) entry which is preliminary data.</text>
</comment>
<name>A0A2G4YUU5_9PROT</name>
<protein>
    <recommendedName>
        <fullName evidence="4">Shikimate kinase</fullName>
    </recommendedName>
</protein>
<reference evidence="2 3" key="1">
    <citation type="submission" date="2017-10" db="EMBL/GenBank/DDBJ databases">
        <title>Frigbacter circumglobatus gen. nov. sp. nov., isolated from sediment cultured in situ.</title>
        <authorList>
            <person name="Zhao Z."/>
        </authorList>
    </citation>
    <scope>NUCLEOTIDE SEQUENCE [LARGE SCALE GENOMIC DNA]</scope>
    <source>
        <strain evidence="2 3">ZYL</strain>
    </source>
</reference>
<dbReference type="InParanoid" id="A0A2G4YUU5"/>
<dbReference type="Proteomes" id="UP000229730">
    <property type="component" value="Unassembled WGS sequence"/>
</dbReference>
<feature type="transmembrane region" description="Helical" evidence="1">
    <location>
        <begin position="17"/>
        <end position="34"/>
    </location>
</feature>